<sequence length="301" mass="32698">MPDKPAAEIVIDEPLIRGLLREQAPGLAREPLRHVADGWDCSVWRVGERFAVRMPRRALGAQLVLHEQQHLGAISARLAPLRIPDPVVAGRPSAAYPWHWSIVPWADGTPGLSVARSDRGGWAVPLARALRRLHVVAKGEFPVNPYRGVPLRERDAAIRARLRQAEVFLGVGTARSLSAVWQAGVAAVAWTSGPVRIHGDLHPGNLIADGSALVSIIDFGDLTAGDPAYDLAVAWLAFDARGRAAFQAELQGVYDAPTWMRARAWAAAVALMLVLQSDDDPDYRRLGREVVAELVPESSPH</sequence>
<evidence type="ECO:0000313" key="2">
    <source>
        <dbReference type="EMBL" id="GAA4764985.1"/>
    </source>
</evidence>
<reference evidence="3" key="1">
    <citation type="journal article" date="2019" name="Int. J. Syst. Evol. Microbiol.">
        <title>The Global Catalogue of Microorganisms (GCM) 10K type strain sequencing project: providing services to taxonomists for standard genome sequencing and annotation.</title>
        <authorList>
            <consortium name="The Broad Institute Genomics Platform"/>
            <consortium name="The Broad Institute Genome Sequencing Center for Infectious Disease"/>
            <person name="Wu L."/>
            <person name="Ma J."/>
        </authorList>
    </citation>
    <scope>NUCLEOTIDE SEQUENCE [LARGE SCALE GENOMIC DNA]</scope>
    <source>
        <strain evidence="3">JCM 18537</strain>
    </source>
</reference>
<proteinExistence type="predicted"/>
<dbReference type="InterPro" id="IPR016259">
    <property type="entry name" value="Hygromycin-B_Kinase"/>
</dbReference>
<dbReference type="InterPro" id="IPR051678">
    <property type="entry name" value="AGP_Transferase"/>
</dbReference>
<dbReference type="RefSeq" id="WP_345435558.1">
    <property type="nucleotide sequence ID" value="NZ_BAABKO010000001.1"/>
</dbReference>
<dbReference type="Gene3D" id="3.90.1200.10">
    <property type="match status" value="1"/>
</dbReference>
<keyword evidence="3" id="KW-1185">Reference proteome</keyword>
<dbReference type="Gene3D" id="3.30.200.20">
    <property type="entry name" value="Phosphorylase Kinase, domain 1"/>
    <property type="match status" value="1"/>
</dbReference>
<organism evidence="2 3">
    <name type="scientific">Microbacterium gilvum</name>
    <dbReference type="NCBI Taxonomy" id="1336204"/>
    <lineage>
        <taxon>Bacteria</taxon>
        <taxon>Bacillati</taxon>
        <taxon>Actinomycetota</taxon>
        <taxon>Actinomycetes</taxon>
        <taxon>Micrococcales</taxon>
        <taxon>Microbacteriaceae</taxon>
        <taxon>Microbacterium</taxon>
    </lineage>
</organism>
<dbReference type="CDD" id="cd05155">
    <property type="entry name" value="APH_ChoK_like_1"/>
    <property type="match status" value="1"/>
</dbReference>
<dbReference type="PANTHER" id="PTHR21310:SF42">
    <property type="entry name" value="BIFUNCTIONAL AAC_APH"/>
    <property type="match status" value="1"/>
</dbReference>
<dbReference type="Pfam" id="PF01636">
    <property type="entry name" value="APH"/>
    <property type="match status" value="1"/>
</dbReference>
<dbReference type="EMBL" id="BAABKO010000001">
    <property type="protein sequence ID" value="GAA4764985.1"/>
    <property type="molecule type" value="Genomic_DNA"/>
</dbReference>
<dbReference type="Proteomes" id="UP001501645">
    <property type="component" value="Unassembled WGS sequence"/>
</dbReference>
<feature type="domain" description="Aminoglycoside phosphotransferase" evidence="1">
    <location>
        <begin position="33"/>
        <end position="265"/>
    </location>
</feature>
<evidence type="ECO:0000259" key="1">
    <source>
        <dbReference type="Pfam" id="PF01636"/>
    </source>
</evidence>
<gene>
    <name evidence="2" type="ORF">GCM10023351_04790</name>
</gene>
<dbReference type="SUPFAM" id="SSF56112">
    <property type="entry name" value="Protein kinase-like (PK-like)"/>
    <property type="match status" value="1"/>
</dbReference>
<accession>A0ABP8ZUC1</accession>
<protein>
    <submittedName>
        <fullName evidence="2">Aminoglycoside phosphotransferase family protein</fullName>
    </submittedName>
</protein>
<comment type="caution">
    <text evidence="2">The sequence shown here is derived from an EMBL/GenBank/DDBJ whole genome shotgun (WGS) entry which is preliminary data.</text>
</comment>
<dbReference type="InterPro" id="IPR011009">
    <property type="entry name" value="Kinase-like_dom_sf"/>
</dbReference>
<evidence type="ECO:0000313" key="3">
    <source>
        <dbReference type="Proteomes" id="UP001501645"/>
    </source>
</evidence>
<name>A0ABP8ZUC1_9MICO</name>
<dbReference type="InterPro" id="IPR002575">
    <property type="entry name" value="Aminoglycoside_PTrfase"/>
</dbReference>
<dbReference type="PIRSF" id="PIRSF000707">
    <property type="entry name" value="Hygromycin-B_kinase"/>
    <property type="match status" value="1"/>
</dbReference>
<dbReference type="PANTHER" id="PTHR21310">
    <property type="entry name" value="AMINOGLYCOSIDE PHOSPHOTRANSFERASE-RELATED-RELATED"/>
    <property type="match status" value="1"/>
</dbReference>